<dbReference type="PANTHER" id="PTHR43277:SF4">
    <property type="entry name" value="ARGININE DECARBOXYLASE"/>
    <property type="match status" value="1"/>
</dbReference>
<dbReference type="Gramene" id="AUR62028003-RA">
    <property type="protein sequence ID" value="AUR62028003-RA:cds"/>
    <property type="gene ID" value="AUR62028003"/>
</dbReference>
<dbReference type="InterPro" id="IPR052357">
    <property type="entry name" value="Orn_Lys_Arg_decarboxylase-I"/>
</dbReference>
<evidence type="ECO:0000256" key="1">
    <source>
        <dbReference type="ARBA" id="ARBA00001933"/>
    </source>
</evidence>
<organism evidence="4 5">
    <name type="scientific">Chenopodium quinoa</name>
    <name type="common">Quinoa</name>
    <dbReference type="NCBI Taxonomy" id="63459"/>
    <lineage>
        <taxon>Eukaryota</taxon>
        <taxon>Viridiplantae</taxon>
        <taxon>Streptophyta</taxon>
        <taxon>Embryophyta</taxon>
        <taxon>Tracheophyta</taxon>
        <taxon>Spermatophyta</taxon>
        <taxon>Magnoliopsida</taxon>
        <taxon>eudicotyledons</taxon>
        <taxon>Gunneridae</taxon>
        <taxon>Pentapetalae</taxon>
        <taxon>Caryophyllales</taxon>
        <taxon>Chenopodiaceae</taxon>
        <taxon>Chenopodioideae</taxon>
        <taxon>Atripliceae</taxon>
        <taxon>Chenopodium</taxon>
    </lineage>
</organism>
<reference evidence="4" key="1">
    <citation type="journal article" date="2017" name="Nature">
        <title>The genome of Chenopodium quinoa.</title>
        <authorList>
            <person name="Jarvis D.E."/>
            <person name="Ho Y.S."/>
            <person name="Lightfoot D.J."/>
            <person name="Schmoeckel S.M."/>
            <person name="Li B."/>
            <person name="Borm T.J.A."/>
            <person name="Ohyanagi H."/>
            <person name="Mineta K."/>
            <person name="Michell C.T."/>
            <person name="Saber N."/>
            <person name="Kharbatia N.M."/>
            <person name="Rupper R.R."/>
            <person name="Sharp A.R."/>
            <person name="Dally N."/>
            <person name="Boughton B.A."/>
            <person name="Woo Y.H."/>
            <person name="Gao G."/>
            <person name="Schijlen E.G.W.M."/>
            <person name="Guo X."/>
            <person name="Momin A.A."/>
            <person name="Negrao S."/>
            <person name="Al-Babili S."/>
            <person name="Gehring C."/>
            <person name="Roessner U."/>
            <person name="Jung C."/>
            <person name="Murphy K."/>
            <person name="Arold S.T."/>
            <person name="Gojobori T."/>
            <person name="van der Linden C.G."/>
            <person name="van Loo E.N."/>
            <person name="Jellen E.N."/>
            <person name="Maughan P.J."/>
            <person name="Tester M."/>
        </authorList>
    </citation>
    <scope>NUCLEOTIDE SEQUENCE [LARGE SCALE GENOMIC DNA]</scope>
    <source>
        <strain evidence="4">cv. PI 614886</strain>
    </source>
</reference>
<dbReference type="Pfam" id="PF00304">
    <property type="entry name" value="Gamma-thionin"/>
    <property type="match status" value="1"/>
</dbReference>
<dbReference type="Proteomes" id="UP000596660">
    <property type="component" value="Unplaced"/>
</dbReference>
<dbReference type="AlphaFoldDB" id="A0A803MEW0"/>
<dbReference type="SUPFAM" id="SSF57095">
    <property type="entry name" value="Scorpion toxin-like"/>
    <property type="match status" value="1"/>
</dbReference>
<keyword evidence="2" id="KW-0663">Pyridoxal phosphate</keyword>
<dbReference type="OMA" id="WICRSAK"/>
<dbReference type="InterPro" id="IPR015421">
    <property type="entry name" value="PyrdxlP-dep_Trfase_major"/>
</dbReference>
<sequence length="277" mass="30704">MLHSSKNNIIDEDKISKCHQTLQTTSPSSLLLASLDATTTQMKENPSSIFDNAINLAIEAKNTLKQIPGIAVLDHPYMDPLRVTVGVHDLGVSGYEADDFIYMDQRVVSELSGSRFITLPFSPGTCREHVNRVGVDLEPWSDIKMKLTPREAFFAKKKKVDIKDATGKICATVCSKTSKNFEGECNDNNKCDQECKAERTLGGVCKDRPPTFNSAAFIECAKKYLRKTKNRCQEETNEQEAVKCYRSILHSYTPGRYPCDGAGRVSQGRGCSCADVC</sequence>
<feature type="domain" description="Knottins-like" evidence="3">
    <location>
        <begin position="173"/>
        <end position="206"/>
    </location>
</feature>
<dbReference type="EnsemblPlants" id="AUR62028003-RA">
    <property type="protein sequence ID" value="AUR62028003-RA:cds"/>
    <property type="gene ID" value="AUR62028003"/>
</dbReference>
<dbReference type="Gene3D" id="3.30.30.10">
    <property type="entry name" value="Knottin, scorpion toxin-like"/>
    <property type="match status" value="1"/>
</dbReference>
<evidence type="ECO:0000259" key="3">
    <source>
        <dbReference type="Pfam" id="PF00304"/>
    </source>
</evidence>
<dbReference type="Gene3D" id="3.40.640.10">
    <property type="entry name" value="Type I PLP-dependent aspartate aminotransferase-like (Major domain)"/>
    <property type="match status" value="1"/>
</dbReference>
<reference evidence="4" key="2">
    <citation type="submission" date="2021-03" db="UniProtKB">
        <authorList>
            <consortium name="EnsemblPlants"/>
        </authorList>
    </citation>
    <scope>IDENTIFICATION</scope>
</reference>
<dbReference type="InterPro" id="IPR036574">
    <property type="entry name" value="Scorpion_toxin-like_sf"/>
</dbReference>
<dbReference type="PANTHER" id="PTHR43277">
    <property type="entry name" value="ARGININE DECARBOXYLASE"/>
    <property type="match status" value="1"/>
</dbReference>
<comment type="cofactor">
    <cofactor evidence="1">
        <name>pyridoxal 5'-phosphate</name>
        <dbReference type="ChEBI" id="CHEBI:597326"/>
    </cofactor>
</comment>
<dbReference type="InterPro" id="IPR015424">
    <property type="entry name" value="PyrdxlP-dep_Trfase"/>
</dbReference>
<accession>A0A803MEW0</accession>
<keyword evidence="5" id="KW-1185">Reference proteome</keyword>
<name>A0A803MEW0_CHEQI</name>
<dbReference type="SUPFAM" id="SSF53383">
    <property type="entry name" value="PLP-dependent transferases"/>
    <property type="match status" value="1"/>
</dbReference>
<proteinExistence type="predicted"/>
<dbReference type="InterPro" id="IPR003614">
    <property type="entry name" value="Knottins"/>
</dbReference>
<evidence type="ECO:0000313" key="5">
    <source>
        <dbReference type="Proteomes" id="UP000596660"/>
    </source>
</evidence>
<evidence type="ECO:0000313" key="4">
    <source>
        <dbReference type="EnsemblPlants" id="AUR62028003-RA:cds"/>
    </source>
</evidence>
<protein>
    <recommendedName>
        <fullName evidence="3">Knottins-like domain-containing protein</fullName>
    </recommendedName>
</protein>
<evidence type="ECO:0000256" key="2">
    <source>
        <dbReference type="ARBA" id="ARBA00022898"/>
    </source>
</evidence>